<evidence type="ECO:0000313" key="3">
    <source>
        <dbReference type="Proteomes" id="UP000004836"/>
    </source>
</evidence>
<organism evidence="2 3">
    <name type="scientific">alpha proteobacterium IMCC14465</name>
    <dbReference type="NCBI Taxonomy" id="1220535"/>
    <lineage>
        <taxon>Bacteria</taxon>
        <taxon>Pseudomonadati</taxon>
        <taxon>Pseudomonadota</taxon>
        <taxon>Alphaproteobacteria</taxon>
        <taxon>PS1 clade</taxon>
    </lineage>
</organism>
<protein>
    <recommendedName>
        <fullName evidence="1">VOC domain-containing protein</fullName>
    </recommendedName>
</protein>
<dbReference type="SUPFAM" id="SSF54593">
    <property type="entry name" value="Glyoxalase/Bleomycin resistance protein/Dihydroxybiphenyl dioxygenase"/>
    <property type="match status" value="1"/>
</dbReference>
<evidence type="ECO:0000259" key="1">
    <source>
        <dbReference type="PROSITE" id="PS51819"/>
    </source>
</evidence>
<dbReference type="STRING" id="1220535.IMCC14465_17060"/>
<dbReference type="PROSITE" id="PS51819">
    <property type="entry name" value="VOC"/>
    <property type="match status" value="1"/>
</dbReference>
<dbReference type="eggNOG" id="COG0346">
    <property type="taxonomic scope" value="Bacteria"/>
</dbReference>
<dbReference type="Proteomes" id="UP000004836">
    <property type="component" value="Unassembled WGS sequence"/>
</dbReference>
<dbReference type="InterPro" id="IPR004360">
    <property type="entry name" value="Glyas_Fos-R_dOase_dom"/>
</dbReference>
<proteinExistence type="predicted"/>
<dbReference type="AlphaFoldDB" id="J9DFD7"/>
<dbReference type="PANTHER" id="PTHR35006:SF1">
    <property type="entry name" value="BLL2941 PROTEIN"/>
    <property type="match status" value="1"/>
</dbReference>
<gene>
    <name evidence="2" type="ORF">IMCC14465_17060</name>
</gene>
<reference evidence="2 3" key="1">
    <citation type="journal article" date="2012" name="J. Bacteriol.">
        <title>Genome Sequence of Strain IMCC14465, Isolated from the East Sea, Belonging to the PS1 Clade of Alphaproteobacteria.</title>
        <authorList>
            <person name="Yang S.J."/>
            <person name="Kang I."/>
            <person name="Cho J.C."/>
        </authorList>
    </citation>
    <scope>NUCLEOTIDE SEQUENCE [LARGE SCALE GENOMIC DNA]</scope>
    <source>
        <strain evidence="2 3">IMCC14465</strain>
    </source>
</reference>
<dbReference type="PANTHER" id="PTHR35006">
    <property type="entry name" value="GLYOXALASE FAMILY PROTEIN (AFU_ORTHOLOGUE AFUA_5G14830)"/>
    <property type="match status" value="1"/>
</dbReference>
<dbReference type="Gene3D" id="3.10.180.10">
    <property type="entry name" value="2,3-Dihydroxybiphenyl 1,2-Dioxygenase, domain 1"/>
    <property type="match status" value="1"/>
</dbReference>
<keyword evidence="3" id="KW-1185">Reference proteome</keyword>
<evidence type="ECO:0000313" key="2">
    <source>
        <dbReference type="EMBL" id="EJW20581.1"/>
    </source>
</evidence>
<dbReference type="InterPro" id="IPR029068">
    <property type="entry name" value="Glyas_Bleomycin-R_OHBP_Dase"/>
</dbReference>
<name>J9DFD7_9PROT</name>
<dbReference type="OrthoDB" id="9807407at2"/>
<sequence>MIGYVLFGTNDLEKSLAFYDQLLEPIDFKRGPHTDRVQLYTDGNGSMFGICTPADGGVATNGNGTMIAINVSSSDKVDFMKNHAKKINASYVSDINQEASAGFYGVYVRDLDNNKICFYKMDM</sequence>
<dbReference type="InterPro" id="IPR037523">
    <property type="entry name" value="VOC_core"/>
</dbReference>
<feature type="domain" description="VOC" evidence="1">
    <location>
        <begin position="1"/>
        <end position="121"/>
    </location>
</feature>
<accession>J9DFD7</accession>
<dbReference type="EMBL" id="ALYF01000008">
    <property type="protein sequence ID" value="EJW20581.1"/>
    <property type="molecule type" value="Genomic_DNA"/>
</dbReference>
<comment type="caution">
    <text evidence="2">The sequence shown here is derived from an EMBL/GenBank/DDBJ whole genome shotgun (WGS) entry which is preliminary data.</text>
</comment>
<dbReference type="Pfam" id="PF00903">
    <property type="entry name" value="Glyoxalase"/>
    <property type="match status" value="1"/>
</dbReference>